<feature type="compositionally biased region" description="Low complexity" evidence="1">
    <location>
        <begin position="84"/>
        <end position="100"/>
    </location>
</feature>
<feature type="compositionally biased region" description="Basic residues" evidence="1">
    <location>
        <begin position="101"/>
        <end position="110"/>
    </location>
</feature>
<dbReference type="InterPro" id="IPR008889">
    <property type="entry name" value="VQ"/>
</dbReference>
<evidence type="ECO:0000259" key="2">
    <source>
        <dbReference type="Pfam" id="PF05678"/>
    </source>
</evidence>
<dbReference type="Pfam" id="PF05678">
    <property type="entry name" value="VQ"/>
    <property type="match status" value="1"/>
</dbReference>
<dbReference type="PANTHER" id="PTHR33179:SF9">
    <property type="entry name" value="OS01G0278000 PROTEIN"/>
    <property type="match status" value="1"/>
</dbReference>
<name>A0ABR0WKX5_REHGL</name>
<dbReference type="Proteomes" id="UP001318860">
    <property type="component" value="Unassembled WGS sequence"/>
</dbReference>
<sequence length="221" mass="23949">MASSDNLMTMEQPWFFRPTFTDAWASDIFTKETDTLTKALQMSFASTSSDGDAFSAEMVESLFAKPDMAPIQTPAASGSSENEPPAVSKPRRSSVPPSGRVTKRKSRASKRATTTFITADPSNFRQMVQQVTGVRFAGLNEQLPAAPVLKPEPHRVIDRLQIGRGLPTFDTSAYLLDGSASSLMSQPQTPYTVTADGGSSGNGLDFDSFCSFPTLESWKVM</sequence>
<reference evidence="3 4" key="1">
    <citation type="journal article" date="2021" name="Comput. Struct. Biotechnol. J.">
        <title>De novo genome assembly of the potent medicinal plant Rehmannia glutinosa using nanopore technology.</title>
        <authorList>
            <person name="Ma L."/>
            <person name="Dong C."/>
            <person name="Song C."/>
            <person name="Wang X."/>
            <person name="Zheng X."/>
            <person name="Niu Y."/>
            <person name="Chen S."/>
            <person name="Feng W."/>
        </authorList>
    </citation>
    <scope>NUCLEOTIDE SEQUENCE [LARGE SCALE GENOMIC DNA]</scope>
    <source>
        <strain evidence="3">DH-2019</strain>
    </source>
</reference>
<evidence type="ECO:0000313" key="4">
    <source>
        <dbReference type="Proteomes" id="UP001318860"/>
    </source>
</evidence>
<comment type="caution">
    <text evidence="3">The sequence shown here is derived from an EMBL/GenBank/DDBJ whole genome shotgun (WGS) entry which is preliminary data.</text>
</comment>
<feature type="domain" description="VQ" evidence="2">
    <location>
        <begin position="111"/>
        <end position="133"/>
    </location>
</feature>
<organism evidence="3 4">
    <name type="scientific">Rehmannia glutinosa</name>
    <name type="common">Chinese foxglove</name>
    <dbReference type="NCBI Taxonomy" id="99300"/>
    <lineage>
        <taxon>Eukaryota</taxon>
        <taxon>Viridiplantae</taxon>
        <taxon>Streptophyta</taxon>
        <taxon>Embryophyta</taxon>
        <taxon>Tracheophyta</taxon>
        <taxon>Spermatophyta</taxon>
        <taxon>Magnoliopsida</taxon>
        <taxon>eudicotyledons</taxon>
        <taxon>Gunneridae</taxon>
        <taxon>Pentapetalae</taxon>
        <taxon>asterids</taxon>
        <taxon>lamiids</taxon>
        <taxon>Lamiales</taxon>
        <taxon>Orobanchaceae</taxon>
        <taxon>Rehmannieae</taxon>
        <taxon>Rehmannia</taxon>
    </lineage>
</organism>
<keyword evidence="4" id="KW-1185">Reference proteome</keyword>
<feature type="region of interest" description="Disordered" evidence="1">
    <location>
        <begin position="70"/>
        <end position="115"/>
    </location>
</feature>
<dbReference type="EMBL" id="JABTTQ020000010">
    <property type="protein sequence ID" value="KAK6147815.1"/>
    <property type="molecule type" value="Genomic_DNA"/>
</dbReference>
<dbReference type="PANTHER" id="PTHR33179">
    <property type="entry name" value="VQ MOTIF-CONTAINING PROTEIN"/>
    <property type="match status" value="1"/>
</dbReference>
<dbReference type="InterPro" id="IPR039609">
    <property type="entry name" value="VQ_15/22"/>
</dbReference>
<protein>
    <recommendedName>
        <fullName evidence="2">VQ domain-containing protein</fullName>
    </recommendedName>
</protein>
<evidence type="ECO:0000256" key="1">
    <source>
        <dbReference type="SAM" id="MobiDB-lite"/>
    </source>
</evidence>
<accession>A0ABR0WKX5</accession>
<proteinExistence type="predicted"/>
<evidence type="ECO:0000313" key="3">
    <source>
        <dbReference type="EMBL" id="KAK6147815.1"/>
    </source>
</evidence>
<gene>
    <name evidence="3" type="ORF">DH2020_018727</name>
</gene>